<dbReference type="GO" id="GO:0005829">
    <property type="term" value="C:cytosol"/>
    <property type="evidence" value="ECO:0007669"/>
    <property type="project" value="TreeGrafter"/>
</dbReference>
<keyword evidence="2 7" id="KW-0479">Metal-binding</keyword>
<feature type="short sequence motif" description="'KMSKS' region" evidence="7">
    <location>
        <begin position="246"/>
        <end position="250"/>
    </location>
</feature>
<dbReference type="Gene3D" id="3.40.50.620">
    <property type="entry name" value="HUPs"/>
    <property type="match status" value="1"/>
</dbReference>
<evidence type="ECO:0000256" key="6">
    <source>
        <dbReference type="ARBA" id="ARBA00023146"/>
    </source>
</evidence>
<keyword evidence="1 7" id="KW-0436">Ligase</keyword>
<feature type="binding site" evidence="7">
    <location>
        <position position="190"/>
    </location>
    <ligand>
        <name>L-glutamate</name>
        <dbReference type="ChEBI" id="CHEBI:29985"/>
    </ligand>
</feature>
<feature type="binding site" evidence="7">
    <location>
        <position position="43"/>
    </location>
    <ligand>
        <name>L-glutamate</name>
        <dbReference type="ChEBI" id="CHEBI:29985"/>
    </ligand>
</feature>
<feature type="binding site" evidence="7">
    <location>
        <begin position="7"/>
        <end position="11"/>
    </location>
    <ligand>
        <name>L-glutamate</name>
        <dbReference type="ChEBI" id="CHEBI:29985"/>
    </ligand>
</feature>
<dbReference type="InterPro" id="IPR022380">
    <property type="entry name" value="Glu-Q_tRNA(Asp)_Synthase"/>
</dbReference>
<dbReference type="InterPro" id="IPR020058">
    <property type="entry name" value="Glu/Gln-tRNA-synth_Ib_cat-dom"/>
</dbReference>
<feature type="binding site" evidence="7">
    <location>
        <position position="101"/>
    </location>
    <ligand>
        <name>Zn(2+)</name>
        <dbReference type="ChEBI" id="CHEBI:29105"/>
    </ligand>
</feature>
<dbReference type="RefSeq" id="WP_311141826.1">
    <property type="nucleotide sequence ID" value="NZ_CAUOKZ010000003.1"/>
</dbReference>
<protein>
    <recommendedName>
        <fullName evidence="7">Glutamyl-Q tRNA(Asp) synthetase</fullName>
        <shortName evidence="7">Glu-Q-RSs</shortName>
        <ecNumber evidence="7">6.1.1.-</ecNumber>
    </recommendedName>
</protein>
<dbReference type="GO" id="GO:0005524">
    <property type="term" value="F:ATP binding"/>
    <property type="evidence" value="ECO:0007669"/>
    <property type="project" value="UniProtKB-KW"/>
</dbReference>
<dbReference type="Proteomes" id="UP000698335">
    <property type="component" value="Unassembled WGS sequence"/>
</dbReference>
<dbReference type="InterPro" id="IPR000924">
    <property type="entry name" value="Glu/Gln-tRNA-synth"/>
</dbReference>
<evidence type="ECO:0000259" key="9">
    <source>
        <dbReference type="Pfam" id="PF00749"/>
    </source>
</evidence>
<evidence type="ECO:0000256" key="4">
    <source>
        <dbReference type="ARBA" id="ARBA00022833"/>
    </source>
</evidence>
<keyword evidence="5 7" id="KW-0067">ATP-binding</keyword>
<feature type="binding site" evidence="7">
    <location>
        <position position="121"/>
    </location>
    <ligand>
        <name>Zn(2+)</name>
        <dbReference type="ChEBI" id="CHEBI:29105"/>
    </ligand>
</feature>
<feature type="binding site" evidence="7">
    <location>
        <position position="125"/>
    </location>
    <ligand>
        <name>Zn(2+)</name>
        <dbReference type="ChEBI" id="CHEBI:29105"/>
    </ligand>
</feature>
<evidence type="ECO:0000256" key="2">
    <source>
        <dbReference type="ARBA" id="ARBA00022723"/>
    </source>
</evidence>
<dbReference type="AlphaFoldDB" id="A0A930W0X7"/>
<evidence type="ECO:0000256" key="1">
    <source>
        <dbReference type="ARBA" id="ARBA00022598"/>
    </source>
</evidence>
<evidence type="ECO:0000256" key="7">
    <source>
        <dbReference type="HAMAP-Rule" id="MF_01428"/>
    </source>
</evidence>
<feature type="domain" description="Glutamyl/glutaminyl-tRNA synthetase class Ib catalytic" evidence="9">
    <location>
        <begin position="4"/>
        <end position="310"/>
    </location>
</feature>
<dbReference type="HAMAP" id="MF_01428">
    <property type="entry name" value="Glu_Q_tRNA_synth"/>
    <property type="match status" value="1"/>
</dbReference>
<keyword evidence="3 7" id="KW-0547">Nucleotide-binding</keyword>
<dbReference type="PANTHER" id="PTHR43311:SF1">
    <property type="entry name" value="GLUTAMYL-Q TRNA(ASP) SYNTHETASE"/>
    <property type="match status" value="1"/>
</dbReference>
<comment type="caution">
    <text evidence="10">The sequence shown here is derived from an EMBL/GenBank/DDBJ whole genome shotgun (WGS) entry which is preliminary data.</text>
</comment>
<dbReference type="EC" id="6.1.1.-" evidence="7"/>
<dbReference type="NCBIfam" id="TIGR03838">
    <property type="entry name" value="queuosine_YadB"/>
    <property type="match status" value="1"/>
</dbReference>
<dbReference type="GO" id="GO:0006400">
    <property type="term" value="P:tRNA modification"/>
    <property type="evidence" value="ECO:0007669"/>
    <property type="project" value="InterPro"/>
</dbReference>
<reference evidence="10" key="1">
    <citation type="submission" date="2020-04" db="EMBL/GenBank/DDBJ databases">
        <title>Deep metagenomics examines the oral microbiome during advanced dental caries in children, revealing novel taxa and co-occurrences with host molecules.</title>
        <authorList>
            <person name="Baker J.L."/>
            <person name="Morton J.T."/>
            <person name="Dinis M."/>
            <person name="Alvarez R."/>
            <person name="Tran N.C."/>
            <person name="Knight R."/>
            <person name="Edlund A."/>
        </authorList>
    </citation>
    <scope>NUCLEOTIDE SEQUENCE</scope>
    <source>
        <strain evidence="10">JCVI_38_bin.5</strain>
    </source>
</reference>
<keyword evidence="4 7" id="KW-0862">Zinc</keyword>
<sequence>MSTVIGRFAPSPSGRMHLGNVFSALIAWSAAKSEGGKIVLRIEDLDPRAQNPHTASLLMEDLQWLGLTWDAGPFFQSDRKELYLDALTKLKSKDLLYPCFCSRADLHAATAPHASDQMHPYPGTCRNLSEEEREKRLLHKAAATRLKVPPSDNPASLITFTDLVYGTYRENLACTCGDFLVQRSDNVIAYQLAVTVDDADMGVTQVVRGCDLLSSTARQIYLQHLLGYKTPTYAHVPLLVDGSGRRLSKRDKDLDLGSFKAHGISAEQLIGFLASLIGLAEPQEELSASEVARRFSWNALRNHRENVNIRNIFPLGPFSEL</sequence>
<proteinExistence type="inferred from homology"/>
<feature type="binding site" evidence="7">
    <location>
        <position position="208"/>
    </location>
    <ligand>
        <name>L-glutamate</name>
        <dbReference type="ChEBI" id="CHEBI:29985"/>
    </ligand>
</feature>
<gene>
    <name evidence="10" type="primary">gluQRS</name>
    <name evidence="7" type="synonym">gluQ</name>
    <name evidence="10" type="ORF">HXK26_00620</name>
</gene>
<comment type="similarity">
    <text evidence="7">Belongs to the class-I aminoacyl-tRNA synthetase family. GluQ subfamily.</text>
</comment>
<feature type="binding site" evidence="7">
    <location>
        <position position="99"/>
    </location>
    <ligand>
        <name>Zn(2+)</name>
        <dbReference type="ChEBI" id="CHEBI:29105"/>
    </ligand>
</feature>
<keyword evidence="8" id="KW-0648">Protein biosynthesis</keyword>
<evidence type="ECO:0000256" key="5">
    <source>
        <dbReference type="ARBA" id="ARBA00022840"/>
    </source>
</evidence>
<feature type="binding site" evidence="7">
    <location>
        <position position="249"/>
    </location>
    <ligand>
        <name>ATP</name>
        <dbReference type="ChEBI" id="CHEBI:30616"/>
    </ligand>
</feature>
<evidence type="ECO:0000256" key="3">
    <source>
        <dbReference type="ARBA" id="ARBA00022741"/>
    </source>
</evidence>
<dbReference type="EMBL" id="JABZGW010000009">
    <property type="protein sequence ID" value="MBF4807194.1"/>
    <property type="molecule type" value="Genomic_DNA"/>
</dbReference>
<dbReference type="NCBIfam" id="NF004315">
    <property type="entry name" value="PRK05710.1-4"/>
    <property type="match status" value="1"/>
</dbReference>
<dbReference type="PROSITE" id="PS00178">
    <property type="entry name" value="AA_TRNA_LIGASE_I"/>
    <property type="match status" value="1"/>
</dbReference>
<dbReference type="SUPFAM" id="SSF52374">
    <property type="entry name" value="Nucleotidylyl transferase"/>
    <property type="match status" value="1"/>
</dbReference>
<dbReference type="InterPro" id="IPR001412">
    <property type="entry name" value="aa-tRNA-synth_I_CS"/>
</dbReference>
<evidence type="ECO:0000313" key="10">
    <source>
        <dbReference type="EMBL" id="MBF4807194.1"/>
    </source>
</evidence>
<accession>A0A930W0X7</accession>
<dbReference type="NCBIfam" id="NF004314">
    <property type="entry name" value="PRK05710.1-3"/>
    <property type="match status" value="1"/>
</dbReference>
<dbReference type="GO" id="GO:0006424">
    <property type="term" value="P:glutamyl-tRNA aminoacylation"/>
    <property type="evidence" value="ECO:0007669"/>
    <property type="project" value="InterPro"/>
</dbReference>
<dbReference type="PANTHER" id="PTHR43311">
    <property type="entry name" value="GLUTAMATE--TRNA LIGASE"/>
    <property type="match status" value="1"/>
</dbReference>
<feature type="short sequence motif" description="'HIGH' region" evidence="7">
    <location>
        <begin position="10"/>
        <end position="20"/>
    </location>
</feature>
<name>A0A930W0X7_9ACTN</name>
<comment type="function">
    <text evidence="7">Catalyzes the tRNA-independent activation of glutamate in presence of ATP and the subsequent transfer of glutamate onto a tRNA(Asp). Glutamate is transferred on the 2-amino-5-(4,5-dihydroxy-2-cyclopenten-1-yl) moiety of the queuosine in the wobble position of the QUC anticodon.</text>
</comment>
<comment type="cofactor">
    <cofactor evidence="7">
        <name>Zn(2+)</name>
        <dbReference type="ChEBI" id="CHEBI:29105"/>
    </cofactor>
    <text evidence="7">Binds 1 zinc ion per subunit.</text>
</comment>
<keyword evidence="6 7" id="KW-0030">Aminoacyl-tRNA synthetase</keyword>
<dbReference type="InterPro" id="IPR049940">
    <property type="entry name" value="GluQ/Sye"/>
</dbReference>
<evidence type="ECO:0000256" key="8">
    <source>
        <dbReference type="RuleBase" id="RU363037"/>
    </source>
</evidence>
<dbReference type="InterPro" id="IPR014729">
    <property type="entry name" value="Rossmann-like_a/b/a_fold"/>
</dbReference>
<dbReference type="GO" id="GO:0008270">
    <property type="term" value="F:zinc ion binding"/>
    <property type="evidence" value="ECO:0007669"/>
    <property type="project" value="UniProtKB-UniRule"/>
</dbReference>
<dbReference type="PRINTS" id="PR00987">
    <property type="entry name" value="TRNASYNTHGLU"/>
</dbReference>
<evidence type="ECO:0000313" key="11">
    <source>
        <dbReference type="Proteomes" id="UP000698335"/>
    </source>
</evidence>
<dbReference type="Pfam" id="PF00749">
    <property type="entry name" value="tRNA-synt_1c"/>
    <property type="match status" value="1"/>
</dbReference>
<organism evidence="10 11">
    <name type="scientific">Lancefieldella rimae</name>
    <dbReference type="NCBI Taxonomy" id="1383"/>
    <lineage>
        <taxon>Bacteria</taxon>
        <taxon>Bacillati</taxon>
        <taxon>Actinomycetota</taxon>
        <taxon>Coriobacteriia</taxon>
        <taxon>Coriobacteriales</taxon>
        <taxon>Atopobiaceae</taxon>
        <taxon>Lancefieldella</taxon>
    </lineage>
</organism>
<dbReference type="GO" id="GO:0004818">
    <property type="term" value="F:glutamate-tRNA ligase activity"/>
    <property type="evidence" value="ECO:0007669"/>
    <property type="project" value="TreeGrafter"/>
</dbReference>